<evidence type="ECO:0000256" key="1">
    <source>
        <dbReference type="SAM" id="MobiDB-lite"/>
    </source>
</evidence>
<dbReference type="EMBL" id="KB020496">
    <property type="protein sequence ID" value="ELA37007.1"/>
    <property type="molecule type" value="Genomic_DNA"/>
</dbReference>
<evidence type="ECO:0000256" key="2">
    <source>
        <dbReference type="SAM" id="Phobius"/>
    </source>
</evidence>
<reference evidence="3" key="1">
    <citation type="submission" date="2012-08" db="EMBL/GenBank/DDBJ databases">
        <title>Genome analysis of Colletotrichum orbiculare and Colletotrichum fructicola.</title>
        <authorList>
            <person name="Gan P.H.P."/>
            <person name="Ikeda K."/>
            <person name="Irieda H."/>
            <person name="Narusaka M."/>
            <person name="O'Connell R.J."/>
            <person name="Narusaka Y."/>
            <person name="Takano Y."/>
            <person name="Kubo Y."/>
            <person name="Shirasu K."/>
        </authorList>
    </citation>
    <scope>NUCLEOTIDE SEQUENCE</scope>
    <source>
        <strain evidence="3">Nara gc5</strain>
    </source>
</reference>
<keyword evidence="2" id="KW-1133">Transmembrane helix</keyword>
<proteinExistence type="predicted"/>
<sequence length="594" mass="68785">MRSSLVLEEYAGYLVIISFYTWYPSMMLTLIRANLEDDFDYLQIQKRTSDSSFFSIIHTLEPLYPSTDYHSQPLVLYESYVGAVLGGQFQLGRLTRHEKFADVYEVTPLVAEDIPPMEAMVYDFRGCSVTARKRDVKLRRPFSICEIDQGGKKYLVYYVDSKLSYDREKQKRKKRRNRLKSVKENKSRRVGKLHQEEVAQTSPYEDSAPDGHEKDTFVPGPTTNACHTKKIKTPTQTLIAGEHCADERELDSETRIDSSDASRCVEYRSFQQEISNIPRLKGKATRSLDIPNRLNTSTSKCPWRVSSSEFNSMELEGCVEFEELIDFDNDLVFADLSYLRKEISRLSINYRKLEARLGMSVADSEFVPSGLKSLREVTRQHWMQEFNKLPKHIRNLEGRAWLWHELQKESDDIRRLVCFMEDHLEVNAHLPDLELILGMEPAITRQTKYQTWTKSKCFLAYLNSIHSKRPKALSRVYKELAETMNYGHSMYLKNLWESVTQLVKEGQADEFAEALIQFHIFESTELTIVDSWVLFTSCTQASKGEPEEIIGQTQRLCGGASRSRSLKQDLKVTSGWEGYDLSWTRMRHRSASVA</sequence>
<evidence type="ECO:0000313" key="3">
    <source>
        <dbReference type="EMBL" id="ELA37007.1"/>
    </source>
</evidence>
<accession>L2GEF8</accession>
<keyword evidence="2" id="KW-0472">Membrane</keyword>
<feature type="region of interest" description="Disordered" evidence="1">
    <location>
        <begin position="168"/>
        <end position="214"/>
    </location>
</feature>
<feature type="compositionally biased region" description="Basic and acidic residues" evidence="1">
    <location>
        <begin position="181"/>
        <end position="197"/>
    </location>
</feature>
<dbReference type="HOGENOM" id="CLU_459273_0_0_1"/>
<feature type="compositionally biased region" description="Basic residues" evidence="1">
    <location>
        <begin position="170"/>
        <end position="180"/>
    </location>
</feature>
<name>L2GEF8_COLFN</name>
<feature type="transmembrane region" description="Helical" evidence="2">
    <location>
        <begin position="12"/>
        <end position="31"/>
    </location>
</feature>
<dbReference type="AlphaFoldDB" id="L2GEF8"/>
<gene>
    <name evidence="3" type="ORF">CGGC5_3554</name>
</gene>
<organism evidence="3">
    <name type="scientific">Colletotrichum fructicola (strain Nara gc5)</name>
    <name type="common">Anthracnose fungus</name>
    <name type="synonym">Colletotrichum gloeosporioides (strain Nara gc5)</name>
    <dbReference type="NCBI Taxonomy" id="1213859"/>
    <lineage>
        <taxon>Eukaryota</taxon>
        <taxon>Fungi</taxon>
        <taxon>Dikarya</taxon>
        <taxon>Ascomycota</taxon>
        <taxon>Pezizomycotina</taxon>
        <taxon>Sordariomycetes</taxon>
        <taxon>Hypocreomycetidae</taxon>
        <taxon>Glomerellales</taxon>
        <taxon>Glomerellaceae</taxon>
        <taxon>Colletotrichum</taxon>
        <taxon>Colletotrichum gloeosporioides species complex</taxon>
    </lineage>
</organism>
<keyword evidence="2" id="KW-0812">Transmembrane</keyword>
<protein>
    <submittedName>
        <fullName evidence="3">Uncharacterized protein</fullName>
    </submittedName>
</protein>